<dbReference type="Pfam" id="PF03150">
    <property type="entry name" value="CCP_MauG"/>
    <property type="match status" value="1"/>
</dbReference>
<dbReference type="PANTHER" id="PTHR30600:SF10">
    <property type="entry name" value="BLL6722 PROTEIN"/>
    <property type="match status" value="1"/>
</dbReference>
<organism evidence="10 11">
    <name type="scientific">Photobacterium alginatilyticum</name>
    <dbReference type="NCBI Taxonomy" id="1775171"/>
    <lineage>
        <taxon>Bacteria</taxon>
        <taxon>Pseudomonadati</taxon>
        <taxon>Pseudomonadota</taxon>
        <taxon>Gammaproteobacteria</taxon>
        <taxon>Vibrionales</taxon>
        <taxon>Vibrionaceae</taxon>
        <taxon>Photobacterium</taxon>
    </lineage>
</organism>
<keyword evidence="11" id="KW-1185">Reference proteome</keyword>
<keyword evidence="5" id="KW-0560">Oxidoreductase</keyword>
<keyword evidence="4 8" id="KW-0732">Signal</keyword>
<evidence type="ECO:0000256" key="6">
    <source>
        <dbReference type="ARBA" id="ARBA00023004"/>
    </source>
</evidence>
<evidence type="ECO:0000256" key="1">
    <source>
        <dbReference type="ARBA" id="ARBA00004196"/>
    </source>
</evidence>
<name>A0ABW9YE41_9GAMM</name>
<evidence type="ECO:0000256" key="5">
    <source>
        <dbReference type="ARBA" id="ARBA00023002"/>
    </source>
</evidence>
<proteinExistence type="predicted"/>
<keyword evidence="3 7" id="KW-0479">Metal-binding</keyword>
<sequence length="423" mass="46928">MTTLIKISSIVSCATALLATSLIINISTPEDAQWSQKELAILSSLRLPAKWKVNDTSNLYLHNKQAVLLGERLFSDTQLSRSKQVACASCHQPEHYFTLKPGNELSITKQVPSLLGAANYNWYMLDGRADSLWAQALKPLENHIEHGGTRTQYVLHVLDKYSQRYQSIFGPIPDELTGAVLPAQASPSSQYPVEQQLWHQLDKPIQEAINRVFANIGKSLAAYQATLWPVATRFDRYVDQIMTATEKSAPTRDPLLDAQEVAGLKIFISEQGQCFRCHNGPLLSNGGFHATTIPEPHPDAQKGHWSGLELAFADPFNCLGRYSDSLPSQCKELRFSKRAADELKGATKVPSLRNISATAPYMHAGQFSTLKDVLQYYNRAAKTIGIHSDIAALKLLPYQLNQLEAFLLTLTADPNDESANDPR</sequence>
<evidence type="ECO:0000256" key="7">
    <source>
        <dbReference type="PROSITE-ProRule" id="PRU00433"/>
    </source>
</evidence>
<evidence type="ECO:0000259" key="9">
    <source>
        <dbReference type="PROSITE" id="PS51007"/>
    </source>
</evidence>
<evidence type="ECO:0000313" key="10">
    <source>
        <dbReference type="EMBL" id="NBI51926.1"/>
    </source>
</evidence>
<evidence type="ECO:0000256" key="4">
    <source>
        <dbReference type="ARBA" id="ARBA00022729"/>
    </source>
</evidence>
<comment type="subcellular location">
    <subcellularLocation>
        <location evidence="1">Cell envelope</location>
    </subcellularLocation>
</comment>
<dbReference type="InterPro" id="IPR004852">
    <property type="entry name" value="Di-haem_cyt_c_peroxidsae"/>
</dbReference>
<keyword evidence="2 7" id="KW-0349">Heme</keyword>
<accession>A0ABW9YE41</accession>
<evidence type="ECO:0000256" key="8">
    <source>
        <dbReference type="SAM" id="SignalP"/>
    </source>
</evidence>
<dbReference type="EMBL" id="RSEJ01000003">
    <property type="protein sequence ID" value="NBI51926.1"/>
    <property type="molecule type" value="Genomic_DNA"/>
</dbReference>
<keyword evidence="6 7" id="KW-0408">Iron</keyword>
<dbReference type="Gene3D" id="1.10.760.10">
    <property type="entry name" value="Cytochrome c-like domain"/>
    <property type="match status" value="2"/>
</dbReference>
<evidence type="ECO:0000256" key="3">
    <source>
        <dbReference type="ARBA" id="ARBA00022723"/>
    </source>
</evidence>
<dbReference type="InterPro" id="IPR051395">
    <property type="entry name" value="Cytochrome_c_Peroxidase/MauG"/>
</dbReference>
<comment type="caution">
    <text evidence="10">The sequence shown here is derived from an EMBL/GenBank/DDBJ whole genome shotgun (WGS) entry which is preliminary data.</text>
</comment>
<dbReference type="PANTHER" id="PTHR30600">
    <property type="entry name" value="CYTOCHROME C PEROXIDASE-RELATED"/>
    <property type="match status" value="1"/>
</dbReference>
<gene>
    <name evidence="10" type="ORF">EIZ48_04990</name>
</gene>
<dbReference type="PROSITE" id="PS51007">
    <property type="entry name" value="CYTC"/>
    <property type="match status" value="1"/>
</dbReference>
<dbReference type="InterPro" id="IPR009056">
    <property type="entry name" value="Cyt_c-like_dom"/>
</dbReference>
<evidence type="ECO:0000256" key="2">
    <source>
        <dbReference type="ARBA" id="ARBA00022617"/>
    </source>
</evidence>
<evidence type="ECO:0000313" key="11">
    <source>
        <dbReference type="Proteomes" id="UP000738517"/>
    </source>
</evidence>
<reference evidence="10 11" key="1">
    <citation type="journal article" date="2017" name="Int. J. Syst. Evol. Microbiol.">
        <title>Photobacterium alginatilyticum sp. nov., a marine bacterium isolated from bottom seawater.</title>
        <authorList>
            <person name="Wang X."/>
            <person name="Wang Y."/>
            <person name="Yang X."/>
            <person name="Sun H."/>
            <person name="Li B."/>
            <person name="Zhang X.H."/>
        </authorList>
    </citation>
    <scope>NUCLEOTIDE SEQUENCE [LARGE SCALE GENOMIC DNA]</scope>
    <source>
        <strain evidence="10 11">P03D4</strain>
    </source>
</reference>
<protein>
    <submittedName>
        <fullName evidence="10">Methylamine utilization protein</fullName>
    </submittedName>
</protein>
<feature type="chain" id="PRO_5046638917" evidence="8">
    <location>
        <begin position="33"/>
        <end position="423"/>
    </location>
</feature>
<feature type="signal peptide" evidence="8">
    <location>
        <begin position="1"/>
        <end position="32"/>
    </location>
</feature>
<dbReference type="Proteomes" id="UP000738517">
    <property type="component" value="Unassembled WGS sequence"/>
</dbReference>
<dbReference type="SUPFAM" id="SSF46626">
    <property type="entry name" value="Cytochrome c"/>
    <property type="match status" value="2"/>
</dbReference>
<feature type="domain" description="Cytochrome c" evidence="9">
    <location>
        <begin position="65"/>
        <end position="272"/>
    </location>
</feature>
<dbReference type="InterPro" id="IPR036909">
    <property type="entry name" value="Cyt_c-like_dom_sf"/>
</dbReference>